<keyword evidence="1" id="KW-0175">Coiled coil</keyword>
<protein>
    <submittedName>
        <fullName evidence="3">Uncharacterized protein</fullName>
    </submittedName>
</protein>
<feature type="coiled-coil region" evidence="1">
    <location>
        <begin position="324"/>
        <end position="616"/>
    </location>
</feature>
<sequence>MPQENENVFIAESQSLNVGEQQKKDILDVIESCSSFQETIKQLEKKNLIWYFIGPLRKDEDITGQINLKWEKEFQKFEQSIDATHKELKLPLYGQNFLAYSTKDNDFKIRFENEEKSIEISNILRASSEGKVYNISLGKDSQITATKKGSERHYDLAGSGSCEMTINWQVKDSEGNSVDCSMTVEVSSKGIKRMIGKPKFGDLKFTPEETKDKILKLVEQNKEAFINGKTLYQAFANIGKGVGNQRVLAEEIFTKDPHQSPTPSSSGYSSPSTPSSRRSSFSVESEIGDEESEITDEYIDDDYDEQEIHKDYKKKYEQEGLQGVDEAINEINKLAEQRDNLRLERNSLRDKVNEQQRAIFERDQRIKEQDASIESLIEKLEKLGELNQKIEKEGDTQISALSEGKQIWEEEAERLKAELKRMAQELAWKNQNIEQLTQKIEKELQENDVIKSLNDQLKDKEDEVQSVIRINKELQEKLKQREANLTVLKEKNADLENDLKKIHEKQLAEQLMETKKENNTLAETANRLSKELNELQREKEDLEREIRQLEPGRSLADELSEENKKREIEKLQYQLKEKEGMLTCTREELASVKESLEQLQNILQQEKGQATQTEVEYESRGTSMQQQDQGIQAVNNNSSRIASGLRQENKKLTRDKLTISKQLKQKIREIDELKRNLKQLQEENKQLKQEVIPQNIMDWPVPIPDDKPEEQKTPLEPIKVNTKLSDPKSIPAEVSEKSPPLPK</sequence>
<dbReference type="AlphaFoldDB" id="A0AAU7YJM8"/>
<reference evidence="3" key="1">
    <citation type="submission" date="2024-06" db="EMBL/GenBank/DDBJ databases">
        <title>Genome assembly of the Polyergus mexicanus.</title>
        <authorList>
            <person name="Cash E."/>
            <person name="Tustsui N.D."/>
            <person name="Ward P."/>
            <person name="Nguyen O."/>
            <person name="Sahasrabudhe R."/>
            <person name="Fairbairn C.W."/>
            <person name="Seligmann W.E."/>
            <person name="Sacco S."/>
            <person name="Beraut E."/>
            <person name="Miller C."/>
            <person name="Toffelmier E."/>
            <person name="Shaffer H.B."/>
        </authorList>
    </citation>
    <scope>NUCLEOTIDE SEQUENCE</scope>
    <source>
        <strain evidence="3">NDT 795.1</strain>
    </source>
</reference>
<feature type="region of interest" description="Disordered" evidence="2">
    <location>
        <begin position="697"/>
        <end position="743"/>
    </location>
</feature>
<feature type="coiled-coil region" evidence="1">
    <location>
        <begin position="656"/>
        <end position="690"/>
    </location>
</feature>
<gene>
    <name evidence="3" type="ORF">ABS808_01890</name>
</gene>
<dbReference type="EMBL" id="CP158586">
    <property type="protein sequence ID" value="XCA33583.1"/>
    <property type="molecule type" value="Genomic_DNA"/>
</dbReference>
<feature type="compositionally biased region" description="Basic and acidic residues" evidence="2">
    <location>
        <begin position="704"/>
        <end position="713"/>
    </location>
</feature>
<feature type="region of interest" description="Disordered" evidence="2">
    <location>
        <begin position="254"/>
        <end position="293"/>
    </location>
</feature>
<proteinExistence type="predicted"/>
<feature type="compositionally biased region" description="Low complexity" evidence="2">
    <location>
        <begin position="261"/>
        <end position="282"/>
    </location>
</feature>
<accession>A0AAU7YJM8</accession>
<evidence type="ECO:0000256" key="1">
    <source>
        <dbReference type="SAM" id="Coils"/>
    </source>
</evidence>
<name>A0AAU7YJM8_9RICK</name>
<evidence type="ECO:0000313" key="3">
    <source>
        <dbReference type="EMBL" id="XCA33583.1"/>
    </source>
</evidence>
<organism evidence="3">
    <name type="scientific">Wolbachia endosymbiont of Polyergus mexicanus</name>
    <dbReference type="NCBI Taxonomy" id="3171167"/>
    <lineage>
        <taxon>Bacteria</taxon>
        <taxon>Pseudomonadati</taxon>
        <taxon>Pseudomonadota</taxon>
        <taxon>Alphaproteobacteria</taxon>
        <taxon>Rickettsiales</taxon>
        <taxon>Anaplasmataceae</taxon>
        <taxon>Wolbachieae</taxon>
        <taxon>Wolbachia</taxon>
    </lineage>
</organism>
<evidence type="ECO:0000256" key="2">
    <source>
        <dbReference type="SAM" id="MobiDB-lite"/>
    </source>
</evidence>